<dbReference type="GO" id="GO:0006508">
    <property type="term" value="P:proteolysis"/>
    <property type="evidence" value="ECO:0007669"/>
    <property type="project" value="InterPro"/>
</dbReference>
<dbReference type="AlphaFoldDB" id="A0A315Z759"/>
<organism evidence="3 4">
    <name type="scientific">Sediminitomix flava</name>
    <dbReference type="NCBI Taxonomy" id="379075"/>
    <lineage>
        <taxon>Bacteria</taxon>
        <taxon>Pseudomonadati</taxon>
        <taxon>Bacteroidota</taxon>
        <taxon>Cytophagia</taxon>
        <taxon>Cytophagales</taxon>
        <taxon>Flammeovirgaceae</taxon>
        <taxon>Sediminitomix</taxon>
    </lineage>
</organism>
<proteinExistence type="predicted"/>
<sequence length="1127" mass="127058">MWKSILVLFLFVILQSQSILKAQSVLADGDVYKFRVTSSQLYKLDYNDLLNLGINVSTLDPKKIQVFGNTGGMLPQENAAFRYNDLFENAIYIEGEEDGSFDTGDYILFYAQGAHKEYFDESDQLLKHEFNCYDDANFIYLKIGESDGKRITETEQIELAGNEISTFDDLHFYEEDEVYPMLESTGRRWFSFYYSSTQDSEHTFSIPGRIPSEKIKLTTAVLSKAESRATFTFSIDGSEVDTVSVAGTTPNKYYRQGYIVGKTMQAEGNYGETFTIGVNYNRPTSSAKGYLDYLSINTKRELKLYDNYVHFRSITSLNEEQVIYRIQGLEGNNAQIWDISNPLEPKSIPFSSSRFSDFPNGSLKEYIAFSGSSFPSPAFENKVVQQNIHGSSVPDFIILTHPNFLSEANRLADFRRMNDQLDVLVVTTEQVYNEFSSGRQDVTAIRDLVRYFYLQDQSKLKYLLLVGDGTYDFKNTLKESTFVPVYESRETLYPVNSFCSDDYFGMMDEHEGYWAETLDGEVDLDDMEIGVGRLPVSTLEETEAIVSKIIYYETQESLAGNWKKNILFVADDVDGNLHQEDADKLGVLTDSHFPHIDAKRLMLDDFEKTPTPSGSESKEAEAFLYRQIHDGVLIVNYNGHGNVAGWSAKRILTSSHIDTWTNLDRLPLMVTATCDFGRFDDPYVFSGAEKAILKSDGGAIALLTTTRPVFQISNYEINEVFIENVFELEKSGEMARLGDVMRKTKNEGIYSDNNRNFSLLGDPTLRLRFPKKQIQLTSINENSVSGENIVGALERVVLEGQVQVADAEVIRTDFNGELLLSVFSRKERQTKGIDSPVYPYETMDNVLFRGWVSVVDGEFEASFVVPKDIYYSEENLKISMYATTTGDQLEEVSGTFTDLKLGGTAQEPVIDDESPSIALFMEDDSFVEGSVVGSDSYMFAELEDNIGFNTSLIGVGHEMLLTLDDDSSWVVNDYFEASLDQPNKGTILFPLKGLEKGVHTLKLKVWDVGNNSAESTITFRVADNSEFVVENFKSYPNPISFSFQNPKLTFNHNQAGEDILVNVKILKMSGEVASKFETEISNAAAIVENLEWESQKLRPGVYILVANLMVKGTELNSQKVFKIIVGD</sequence>
<protein>
    <submittedName>
        <fullName evidence="3">Peptidase C25-like protein</fullName>
    </submittedName>
</protein>
<dbReference type="InterPro" id="IPR001769">
    <property type="entry name" value="Gingipain"/>
</dbReference>
<dbReference type="RefSeq" id="WP_109621351.1">
    <property type="nucleotide sequence ID" value="NZ_QGDO01000006.1"/>
</dbReference>
<dbReference type="CDD" id="cd02258">
    <property type="entry name" value="Peptidase_C25_N"/>
    <property type="match status" value="1"/>
</dbReference>
<dbReference type="OrthoDB" id="9809780at2"/>
<evidence type="ECO:0000259" key="2">
    <source>
        <dbReference type="Pfam" id="PF01364"/>
    </source>
</evidence>
<dbReference type="Pfam" id="PF01364">
    <property type="entry name" value="Peptidase_C25"/>
    <property type="match status" value="1"/>
</dbReference>
<dbReference type="InterPro" id="IPR029031">
    <property type="entry name" value="Gingipain_N_sf"/>
</dbReference>
<dbReference type="InterPro" id="IPR029030">
    <property type="entry name" value="Caspase-like_dom_sf"/>
</dbReference>
<dbReference type="EMBL" id="QGDO01000006">
    <property type="protein sequence ID" value="PWJ39371.1"/>
    <property type="molecule type" value="Genomic_DNA"/>
</dbReference>
<reference evidence="3 4" key="1">
    <citation type="submission" date="2018-03" db="EMBL/GenBank/DDBJ databases">
        <title>Genomic Encyclopedia of Archaeal and Bacterial Type Strains, Phase II (KMG-II): from individual species to whole genera.</title>
        <authorList>
            <person name="Goeker M."/>
        </authorList>
    </citation>
    <scope>NUCLEOTIDE SEQUENCE [LARGE SCALE GENOMIC DNA]</scope>
    <source>
        <strain evidence="3 4">DSM 28229</strain>
    </source>
</reference>
<keyword evidence="1" id="KW-0732">Signal</keyword>
<keyword evidence="4" id="KW-1185">Reference proteome</keyword>
<dbReference type="SUPFAM" id="SSF52129">
    <property type="entry name" value="Caspase-like"/>
    <property type="match status" value="1"/>
</dbReference>
<evidence type="ECO:0000313" key="3">
    <source>
        <dbReference type="EMBL" id="PWJ39371.1"/>
    </source>
</evidence>
<evidence type="ECO:0000256" key="1">
    <source>
        <dbReference type="ARBA" id="ARBA00022729"/>
    </source>
</evidence>
<feature type="domain" description="Gingipain" evidence="2">
    <location>
        <begin position="396"/>
        <end position="767"/>
    </location>
</feature>
<dbReference type="NCBIfam" id="NF033707">
    <property type="entry name" value="T9SS_sortase"/>
    <property type="match status" value="1"/>
</dbReference>
<dbReference type="Proteomes" id="UP000245535">
    <property type="component" value="Unassembled WGS sequence"/>
</dbReference>
<accession>A0A315Z759</accession>
<gene>
    <name evidence="3" type="ORF">BC781_106272</name>
</gene>
<name>A0A315Z759_SEDFL</name>
<comment type="caution">
    <text evidence="3">The sequence shown here is derived from an EMBL/GenBank/DDBJ whole genome shotgun (WGS) entry which is preliminary data.</text>
</comment>
<evidence type="ECO:0000313" key="4">
    <source>
        <dbReference type="Proteomes" id="UP000245535"/>
    </source>
</evidence>
<dbReference type="GO" id="GO:0008234">
    <property type="term" value="F:cysteine-type peptidase activity"/>
    <property type="evidence" value="ECO:0007669"/>
    <property type="project" value="InterPro"/>
</dbReference>
<dbReference type="Gene3D" id="3.40.50.1460">
    <property type="match status" value="1"/>
</dbReference>
<dbReference type="Gene3D" id="3.40.50.10390">
    <property type="entry name" value="Gingipain r, domain 1"/>
    <property type="match status" value="1"/>
</dbReference>